<dbReference type="PROSITE" id="PS50929">
    <property type="entry name" value="ABC_TM1F"/>
    <property type="match status" value="2"/>
</dbReference>
<dbReference type="InterPro" id="IPR027417">
    <property type="entry name" value="P-loop_NTPase"/>
</dbReference>
<comment type="caution">
    <text evidence="14">The sequence shown here is derived from an EMBL/GenBank/DDBJ whole genome shotgun (WGS) entry which is preliminary data.</text>
</comment>
<comment type="similarity">
    <text evidence="2">Belongs to the ABC transporter superfamily. ABCC family. Conjugate transporter (TC 3.A.1.208) subfamily.</text>
</comment>
<feature type="transmembrane region" description="Helical" evidence="11">
    <location>
        <begin position="1131"/>
        <end position="1159"/>
    </location>
</feature>
<dbReference type="SMART" id="SM00382">
    <property type="entry name" value="AAA"/>
    <property type="match status" value="2"/>
</dbReference>
<evidence type="ECO:0000256" key="9">
    <source>
        <dbReference type="ARBA" id="ARBA00023136"/>
    </source>
</evidence>
<gene>
    <name evidence="14" type="ORF">N7460_006277</name>
</gene>
<reference evidence="14" key="2">
    <citation type="submission" date="2023-01" db="EMBL/GenBank/DDBJ databases">
        <authorList>
            <person name="Petersen C."/>
        </authorList>
    </citation>
    <scope>NUCLEOTIDE SEQUENCE</scope>
    <source>
        <strain evidence="14">IBT 15450</strain>
    </source>
</reference>
<dbReference type="SUPFAM" id="SSF52540">
    <property type="entry name" value="P-loop containing nucleoside triphosphate hydrolases"/>
    <property type="match status" value="2"/>
</dbReference>
<dbReference type="FunFam" id="1.20.1560.10:FF:000066">
    <property type="entry name" value="ABC multidrug transporter (Eurofung)"/>
    <property type="match status" value="1"/>
</dbReference>
<dbReference type="CDD" id="cd18580">
    <property type="entry name" value="ABC_6TM_ABCC_D2"/>
    <property type="match status" value="1"/>
</dbReference>
<organism evidence="14 15">
    <name type="scientific">Penicillium canescens</name>
    <dbReference type="NCBI Taxonomy" id="5083"/>
    <lineage>
        <taxon>Eukaryota</taxon>
        <taxon>Fungi</taxon>
        <taxon>Dikarya</taxon>
        <taxon>Ascomycota</taxon>
        <taxon>Pezizomycotina</taxon>
        <taxon>Eurotiomycetes</taxon>
        <taxon>Eurotiomycetidae</taxon>
        <taxon>Eurotiales</taxon>
        <taxon>Aspergillaceae</taxon>
        <taxon>Penicillium</taxon>
    </lineage>
</organism>
<dbReference type="Pfam" id="PF00664">
    <property type="entry name" value="ABC_membrane"/>
    <property type="match status" value="2"/>
</dbReference>
<evidence type="ECO:0000256" key="6">
    <source>
        <dbReference type="ARBA" id="ARBA00022741"/>
    </source>
</evidence>
<keyword evidence="5 11" id="KW-0812">Transmembrane</keyword>
<name>A0AAD6NAE8_PENCN</name>
<feature type="transmembrane region" description="Helical" evidence="11">
    <location>
        <begin position="81"/>
        <end position="105"/>
    </location>
</feature>
<dbReference type="Gene3D" id="1.20.1560.10">
    <property type="entry name" value="ABC transporter type 1, transmembrane domain"/>
    <property type="match status" value="2"/>
</dbReference>
<feature type="transmembrane region" description="Helical" evidence="11">
    <location>
        <begin position="174"/>
        <end position="192"/>
    </location>
</feature>
<feature type="domain" description="ABC transporter" evidence="12">
    <location>
        <begin position="1237"/>
        <end position="1475"/>
    </location>
</feature>
<keyword evidence="8 11" id="KW-1133">Transmembrane helix</keyword>
<accession>A0AAD6NAE8</accession>
<dbReference type="PROSITE" id="PS50893">
    <property type="entry name" value="ABC_TRANSPORTER_2"/>
    <property type="match status" value="2"/>
</dbReference>
<dbReference type="CDD" id="cd03250">
    <property type="entry name" value="ABCC_MRP_domain1"/>
    <property type="match status" value="1"/>
</dbReference>
<evidence type="ECO:0000256" key="3">
    <source>
        <dbReference type="ARBA" id="ARBA00022448"/>
    </source>
</evidence>
<evidence type="ECO:0000259" key="13">
    <source>
        <dbReference type="PROSITE" id="PS50929"/>
    </source>
</evidence>
<dbReference type="FunFam" id="1.20.1560.10:FF:000055">
    <property type="entry name" value="ABC multidrug transporter (Eurofung)"/>
    <property type="match status" value="1"/>
</dbReference>
<dbReference type="InterPro" id="IPR017871">
    <property type="entry name" value="ABC_transporter-like_CS"/>
</dbReference>
<evidence type="ECO:0000256" key="10">
    <source>
        <dbReference type="ARBA" id="ARBA00023180"/>
    </source>
</evidence>
<evidence type="ECO:0000313" key="14">
    <source>
        <dbReference type="EMBL" id="KAJ6044922.1"/>
    </source>
</evidence>
<dbReference type="InterPro" id="IPR003439">
    <property type="entry name" value="ABC_transporter-like_ATP-bd"/>
</dbReference>
<feature type="transmembrane region" description="Helical" evidence="11">
    <location>
        <begin position="111"/>
        <end position="133"/>
    </location>
</feature>
<comment type="subcellular location">
    <subcellularLocation>
        <location evidence="1">Cell membrane</location>
        <topology evidence="1">Multi-pass membrane protein</topology>
    </subcellularLocation>
</comment>
<evidence type="ECO:0000313" key="15">
    <source>
        <dbReference type="Proteomes" id="UP001219568"/>
    </source>
</evidence>
<evidence type="ECO:0000256" key="7">
    <source>
        <dbReference type="ARBA" id="ARBA00022840"/>
    </source>
</evidence>
<dbReference type="CDD" id="cd18579">
    <property type="entry name" value="ABC_6TM_ABCC_D1"/>
    <property type="match status" value="1"/>
</dbReference>
<evidence type="ECO:0000256" key="2">
    <source>
        <dbReference type="ARBA" id="ARBA00009726"/>
    </source>
</evidence>
<keyword evidence="6" id="KW-0547">Nucleotide-binding</keyword>
<dbReference type="FunFam" id="3.40.50.300:FF:000838">
    <property type="entry name" value="ABC multidrug transporter (Eurofung)"/>
    <property type="match status" value="1"/>
</dbReference>
<feature type="transmembrane region" description="Helical" evidence="11">
    <location>
        <begin position="959"/>
        <end position="982"/>
    </location>
</feature>
<dbReference type="InterPro" id="IPR050173">
    <property type="entry name" value="ABC_transporter_C-like"/>
</dbReference>
<keyword evidence="10" id="KW-0325">Glycoprotein</keyword>
<keyword evidence="7" id="KW-0067">ATP-binding</keyword>
<feature type="transmembrane region" description="Helical" evidence="11">
    <location>
        <begin position="508"/>
        <end position="531"/>
    </location>
</feature>
<evidence type="ECO:0000256" key="4">
    <source>
        <dbReference type="ARBA" id="ARBA00022475"/>
    </source>
</evidence>
<feature type="non-terminal residue" evidence="14">
    <location>
        <position position="1478"/>
    </location>
</feature>
<sequence>ASSSHINVAFPFTWPSATPAMGACDDGQFGPIVDGDCRGGFDFTVMFESGILSILPAACFLLLTSFRLLHLFRQRRKVLSSTFRVVTLSVSVTFAAIQVAIIVLVTRQHPAGRTLLASAVLDLLAALGVILLLDLEHIRSIRPSFLVSVYLFITLLLDPARVRTAWLLPDNEAYSALLSTSLAVKLVLLVLASAEKKKRLLSTEKYHSTESVSGPFTRGLFTWLNGLLWRGSSESLAGGDLPAVHEKLLSSELSARFTDTWAHSDQTGKNALLWAVIKCLRWEIATIAFPRLCVVGFGIAQPFLIGKVVSVLQRTDSFSIDISYGLIGATAIVFTGIALSRASYEHLGYRATTMIRGGLMSIVFQHMMDLPLGSTDESSAMSLMGSDIEMLAEYFYSVVCETWANIIQLALATWLLETQVGAVCIAPILVVIVFTGTSFAMGSTVSTRQKEWLQATEKRINFTSSILGSIRNVKFLGLTEIMSSKIEALRTEELEISKKFRRIQSIRVCMVNSPIIIGQFATLAAYAIVALVQDSGPLAVNQAITSLSLISLMITPLSYLLLAIPDTFASIGCLYRIQVFLKNQNRLEKRKLPQILSTNSTSSNSLSGIELSTFTQPSHSEKGVVLSLKNVKFGWKSPSAPETSGITLMMENAPSGNLVILVGPVGCGKSTFLKGLAGETPVLEGELFVKYPNLAFCDDTPWLSNSSIRSNIVGEDTSAVFDPDWYRTVVSACALELDIKKMPAGDETLVGSKGSKLSGGQRQRIAIARAVYARRQIACFDDVLSGLDNATARTVFNNVFGPAGLLRRLGCTVFLATHSTHHLPQADLIMVLGDNGQVAKQGSYAQLRDNIDGFVQMNDTQSAPAEEAKGSGKHTDVLADLPTPTQNTFSVSSSKNGSRKTTDFAVYKYYFSALGWSRIATLVLFIVTEAGMSGFRYVWVDLWSSSSDSSSRLGYWLGLYGAFSILQALGLVLAVFWTWVIIVPFASKNLHLTVLRTCMGAPLSILSNLETGALVTRFSQDMRLVDMVLPRGFISTGFQFFGAIAQGAIAIASLPYLAAALPPLFGVLYLIQKFYLQTSRQLRLLEIELKSPLYTHFIESLAGITTIRAFSWTHATTNRMLSMLDTAQRPYYLLLCIQRWLSLVLNLIVAGITVLLVGLSVALRSHLDPGLLGIALVMMMDLGLILSELIQNWTLLETSLGAIARIKDFADETPREESNFTIETHVEPSEWPTSGEIKITDAGIAWSPGDTKPLLNSINLRIGAGQKFGLCGRSGSGKSTLALSLLRLNEIVSGQILIDGQDISLMTRSYLRQCISCLSQEPFHFPGTIRENADPAGKVSSLQIVDALKSVGVWSILTSSHRGTDEEVLDSTLDDSILSQGQKQLFCLARALLKRSKILILDEPTSSLDSETDAMVQNVIRESFRGCTIIMVAHRIHTLLDFDQVAVLNSGQIIEVGEPRDLLDEPNGEFSKLLSLES</sequence>
<dbReference type="Pfam" id="PF24357">
    <property type="entry name" value="TMD0_ABC"/>
    <property type="match status" value="1"/>
</dbReference>
<reference evidence="14" key="1">
    <citation type="journal article" date="2023" name="IMA Fungus">
        <title>Comparative genomic study of the Penicillium genus elucidates a diverse pangenome and 15 lateral gene transfer events.</title>
        <authorList>
            <person name="Petersen C."/>
            <person name="Sorensen T."/>
            <person name="Nielsen M.R."/>
            <person name="Sondergaard T.E."/>
            <person name="Sorensen J.L."/>
            <person name="Fitzpatrick D.A."/>
            <person name="Frisvad J.C."/>
            <person name="Nielsen K.L."/>
        </authorList>
    </citation>
    <scope>NUCLEOTIDE SEQUENCE</scope>
    <source>
        <strain evidence="14">IBT 15450</strain>
    </source>
</reference>
<feature type="transmembrane region" description="Helical" evidence="11">
    <location>
        <begin position="420"/>
        <end position="441"/>
    </location>
</feature>
<evidence type="ECO:0000256" key="5">
    <source>
        <dbReference type="ARBA" id="ARBA00022692"/>
    </source>
</evidence>
<dbReference type="InterPro" id="IPR003593">
    <property type="entry name" value="AAA+_ATPase"/>
</dbReference>
<dbReference type="PANTHER" id="PTHR24223">
    <property type="entry name" value="ATP-BINDING CASSETTE SUB-FAMILY C"/>
    <property type="match status" value="1"/>
</dbReference>
<keyword evidence="4" id="KW-1003">Cell membrane</keyword>
<evidence type="ECO:0000259" key="12">
    <source>
        <dbReference type="PROSITE" id="PS50893"/>
    </source>
</evidence>
<dbReference type="CDD" id="cd03244">
    <property type="entry name" value="ABCC_MRP_domain2"/>
    <property type="match status" value="1"/>
</dbReference>
<feature type="transmembrane region" description="Helical" evidence="11">
    <location>
        <begin position="50"/>
        <end position="69"/>
    </location>
</feature>
<dbReference type="GO" id="GO:0005524">
    <property type="term" value="F:ATP binding"/>
    <property type="evidence" value="ECO:0007669"/>
    <property type="project" value="UniProtKB-KW"/>
</dbReference>
<feature type="transmembrane region" description="Helical" evidence="11">
    <location>
        <begin position="543"/>
        <end position="562"/>
    </location>
</feature>
<dbReference type="Pfam" id="PF00005">
    <property type="entry name" value="ABC_tran"/>
    <property type="match status" value="2"/>
</dbReference>
<feature type="transmembrane region" description="Helical" evidence="11">
    <location>
        <begin position="394"/>
        <end position="414"/>
    </location>
</feature>
<dbReference type="InterPro" id="IPR044746">
    <property type="entry name" value="ABCC_6TM_D1"/>
</dbReference>
<dbReference type="InterPro" id="IPR011527">
    <property type="entry name" value="ABC1_TM_dom"/>
</dbReference>
<dbReference type="InterPro" id="IPR044726">
    <property type="entry name" value="ABCC_6TM_D2"/>
</dbReference>
<dbReference type="InterPro" id="IPR036640">
    <property type="entry name" value="ABC1_TM_sf"/>
</dbReference>
<evidence type="ECO:0000256" key="8">
    <source>
        <dbReference type="ARBA" id="ARBA00022989"/>
    </source>
</evidence>
<dbReference type="GO" id="GO:0016887">
    <property type="term" value="F:ATP hydrolysis activity"/>
    <property type="evidence" value="ECO:0007669"/>
    <property type="project" value="InterPro"/>
</dbReference>
<keyword evidence="3" id="KW-0813">Transport</keyword>
<evidence type="ECO:0008006" key="16">
    <source>
        <dbReference type="Google" id="ProtNLM"/>
    </source>
</evidence>
<feature type="domain" description="ABC transporter" evidence="12">
    <location>
        <begin position="626"/>
        <end position="860"/>
    </location>
</feature>
<keyword evidence="9 11" id="KW-0472">Membrane</keyword>
<dbReference type="GO" id="GO:0005886">
    <property type="term" value="C:plasma membrane"/>
    <property type="evidence" value="ECO:0007669"/>
    <property type="project" value="UniProtKB-SubCell"/>
</dbReference>
<dbReference type="PANTHER" id="PTHR24223:SF399">
    <property type="entry name" value="ABC TRANSPORTER ATNG"/>
    <property type="match status" value="1"/>
</dbReference>
<dbReference type="GO" id="GO:0140359">
    <property type="term" value="F:ABC-type transporter activity"/>
    <property type="evidence" value="ECO:0007669"/>
    <property type="project" value="InterPro"/>
</dbReference>
<keyword evidence="15" id="KW-1185">Reference proteome</keyword>
<dbReference type="InterPro" id="IPR056227">
    <property type="entry name" value="TMD0_ABC"/>
</dbReference>
<feature type="transmembrane region" description="Helical" evidence="11">
    <location>
        <begin position="288"/>
        <end position="310"/>
    </location>
</feature>
<proteinExistence type="inferred from homology"/>
<evidence type="ECO:0000256" key="1">
    <source>
        <dbReference type="ARBA" id="ARBA00004651"/>
    </source>
</evidence>
<dbReference type="PROSITE" id="PS00211">
    <property type="entry name" value="ABC_TRANSPORTER_1"/>
    <property type="match status" value="2"/>
</dbReference>
<dbReference type="SUPFAM" id="SSF90123">
    <property type="entry name" value="ABC transporter transmembrane region"/>
    <property type="match status" value="2"/>
</dbReference>
<evidence type="ECO:0000256" key="11">
    <source>
        <dbReference type="SAM" id="Phobius"/>
    </source>
</evidence>
<protein>
    <recommendedName>
        <fullName evidence="16">ABC transporter</fullName>
    </recommendedName>
</protein>
<feature type="transmembrane region" description="Helical" evidence="11">
    <location>
        <begin position="919"/>
        <end position="939"/>
    </location>
</feature>
<feature type="transmembrane region" description="Helical" evidence="11">
    <location>
        <begin position="145"/>
        <end position="162"/>
    </location>
</feature>
<dbReference type="Gene3D" id="3.40.50.300">
    <property type="entry name" value="P-loop containing nucleotide triphosphate hydrolases"/>
    <property type="match status" value="2"/>
</dbReference>
<dbReference type="Proteomes" id="UP001219568">
    <property type="component" value="Unassembled WGS sequence"/>
</dbReference>
<feature type="transmembrane region" description="Helical" evidence="11">
    <location>
        <begin position="1038"/>
        <end position="1071"/>
    </location>
</feature>
<feature type="domain" description="ABC transmembrane type-1" evidence="13">
    <location>
        <begin position="292"/>
        <end position="566"/>
    </location>
</feature>
<dbReference type="EMBL" id="JAQJZL010000004">
    <property type="protein sequence ID" value="KAJ6044922.1"/>
    <property type="molecule type" value="Genomic_DNA"/>
</dbReference>
<feature type="domain" description="ABC transmembrane type-1" evidence="13">
    <location>
        <begin position="919"/>
        <end position="1198"/>
    </location>
</feature>
<feature type="transmembrane region" description="Helical" evidence="11">
    <location>
        <begin position="322"/>
        <end position="340"/>
    </location>
</feature>